<evidence type="ECO:0000313" key="2">
    <source>
        <dbReference type="EMBL" id="GAG56431.1"/>
    </source>
</evidence>
<dbReference type="Pfam" id="PF00682">
    <property type="entry name" value="HMGL-like"/>
    <property type="match status" value="1"/>
</dbReference>
<evidence type="ECO:0000259" key="1">
    <source>
        <dbReference type="Pfam" id="PF00682"/>
    </source>
</evidence>
<dbReference type="AlphaFoldDB" id="X1A8A2"/>
<gene>
    <name evidence="2" type="ORF">S01H4_16716</name>
</gene>
<dbReference type="InterPro" id="IPR013785">
    <property type="entry name" value="Aldolase_TIM"/>
</dbReference>
<dbReference type="EMBL" id="BART01007338">
    <property type="protein sequence ID" value="GAG56431.1"/>
    <property type="molecule type" value="Genomic_DNA"/>
</dbReference>
<feature type="non-terminal residue" evidence="2">
    <location>
        <position position="132"/>
    </location>
</feature>
<dbReference type="GO" id="GO:0003824">
    <property type="term" value="F:catalytic activity"/>
    <property type="evidence" value="ECO:0007669"/>
    <property type="project" value="InterPro"/>
</dbReference>
<proteinExistence type="predicted"/>
<reference evidence="2" key="1">
    <citation type="journal article" date="2014" name="Front. Microbiol.">
        <title>High frequency of phylogenetically diverse reductive dehalogenase-homologous genes in deep subseafloor sedimentary metagenomes.</title>
        <authorList>
            <person name="Kawai M."/>
            <person name="Futagami T."/>
            <person name="Toyoda A."/>
            <person name="Takaki Y."/>
            <person name="Nishi S."/>
            <person name="Hori S."/>
            <person name="Arai W."/>
            <person name="Tsubouchi T."/>
            <person name="Morono Y."/>
            <person name="Uchiyama I."/>
            <person name="Ito T."/>
            <person name="Fujiyama A."/>
            <person name="Inagaki F."/>
            <person name="Takami H."/>
        </authorList>
    </citation>
    <scope>NUCLEOTIDE SEQUENCE</scope>
    <source>
        <strain evidence="2">Expedition CK06-06</strain>
    </source>
</reference>
<name>X1A8A2_9ZZZZ</name>
<sequence length="132" mass="14215">MNQKKVAILDTTLRDGMHAMAHQFSPKQMAIIAKALDEANVGTIELGHGDGLAGSSLQYGIAAFTDNDYIEAVSKVIQNSRLAVLLLPGIGTQVDLEMAKEHGAEVARMATHCTEADIAEQHIQLAIELEYT</sequence>
<protein>
    <recommendedName>
        <fullName evidence="1">Pyruvate carboxyltransferase domain-containing protein</fullName>
    </recommendedName>
</protein>
<comment type="caution">
    <text evidence="2">The sequence shown here is derived from an EMBL/GenBank/DDBJ whole genome shotgun (WGS) entry which is preliminary data.</text>
</comment>
<feature type="domain" description="Pyruvate carboxyltransferase" evidence="1">
    <location>
        <begin position="5"/>
        <end position="120"/>
    </location>
</feature>
<dbReference type="InterPro" id="IPR000891">
    <property type="entry name" value="PYR_CT"/>
</dbReference>
<accession>X1A8A2</accession>
<organism evidence="2">
    <name type="scientific">marine sediment metagenome</name>
    <dbReference type="NCBI Taxonomy" id="412755"/>
    <lineage>
        <taxon>unclassified sequences</taxon>
        <taxon>metagenomes</taxon>
        <taxon>ecological metagenomes</taxon>
    </lineage>
</organism>
<dbReference type="Gene3D" id="3.20.20.70">
    <property type="entry name" value="Aldolase class I"/>
    <property type="match status" value="1"/>
</dbReference>
<dbReference type="SUPFAM" id="SSF51569">
    <property type="entry name" value="Aldolase"/>
    <property type="match status" value="1"/>
</dbReference>